<name>A0A0A8UYC9_LEGHA</name>
<evidence type="ECO:0000259" key="4">
    <source>
        <dbReference type="Pfam" id="PF02678"/>
    </source>
</evidence>
<feature type="binding site" evidence="2">
    <location>
        <position position="105"/>
    </location>
    <ligand>
        <name>Fe cation</name>
        <dbReference type="ChEBI" id="CHEBI:24875"/>
    </ligand>
</feature>
<evidence type="ECO:0000256" key="2">
    <source>
        <dbReference type="PIRSR" id="PIRSR006232-1"/>
    </source>
</evidence>
<accession>A0A0A8UYC9</accession>
<dbReference type="SUPFAM" id="SSF51182">
    <property type="entry name" value="RmlC-like cupins"/>
    <property type="match status" value="1"/>
</dbReference>
<feature type="domain" description="Pirin N-terminal" evidence="4">
    <location>
        <begin position="16"/>
        <end position="123"/>
    </location>
</feature>
<feature type="binding site" evidence="2">
    <location>
        <position position="61"/>
    </location>
    <ligand>
        <name>Fe cation</name>
        <dbReference type="ChEBI" id="CHEBI:24875"/>
    </ligand>
</feature>
<dbReference type="GO" id="GO:0046872">
    <property type="term" value="F:metal ion binding"/>
    <property type="evidence" value="ECO:0007669"/>
    <property type="project" value="UniProtKB-KW"/>
</dbReference>
<feature type="binding site" evidence="2">
    <location>
        <position position="107"/>
    </location>
    <ligand>
        <name>Fe cation</name>
        <dbReference type="ChEBI" id="CHEBI:24875"/>
    </ligand>
</feature>
<keyword evidence="2" id="KW-0479">Metal-binding</keyword>
<dbReference type="STRING" id="449.LHA_2774"/>
<organism evidence="6 7">
    <name type="scientific">Legionella hackeliae</name>
    <dbReference type="NCBI Taxonomy" id="449"/>
    <lineage>
        <taxon>Bacteria</taxon>
        <taxon>Pseudomonadati</taxon>
        <taxon>Pseudomonadota</taxon>
        <taxon>Gammaproteobacteria</taxon>
        <taxon>Legionellales</taxon>
        <taxon>Legionellaceae</taxon>
        <taxon>Legionella</taxon>
    </lineage>
</organism>
<protein>
    <recommendedName>
        <fullName evidence="8">Quercetin 2,3-dioxygenase</fullName>
    </recommendedName>
</protein>
<dbReference type="HOGENOM" id="CLU_064194_2_2_6"/>
<dbReference type="AlphaFoldDB" id="A0A0A8UYC9"/>
<evidence type="ECO:0000256" key="3">
    <source>
        <dbReference type="RuleBase" id="RU003457"/>
    </source>
</evidence>
<dbReference type="Pfam" id="PF17954">
    <property type="entry name" value="Pirin_C_2"/>
    <property type="match status" value="1"/>
</dbReference>
<dbReference type="PIRSF" id="PIRSF006232">
    <property type="entry name" value="Pirin"/>
    <property type="match status" value="1"/>
</dbReference>
<evidence type="ECO:0008006" key="8">
    <source>
        <dbReference type="Google" id="ProtNLM"/>
    </source>
</evidence>
<dbReference type="InterPro" id="IPR011051">
    <property type="entry name" value="RmlC_Cupin_sf"/>
</dbReference>
<comment type="similarity">
    <text evidence="1 3">Belongs to the pirin family.</text>
</comment>
<dbReference type="CDD" id="cd02910">
    <property type="entry name" value="cupin_Yhhw_N"/>
    <property type="match status" value="1"/>
</dbReference>
<evidence type="ECO:0000313" key="6">
    <source>
        <dbReference type="EMBL" id="CEK11774.1"/>
    </source>
</evidence>
<dbReference type="KEGG" id="lha:LHA_2774"/>
<gene>
    <name evidence="6" type="ORF">LHA_2774</name>
</gene>
<proteinExistence type="inferred from homology"/>
<evidence type="ECO:0000313" key="7">
    <source>
        <dbReference type="Proteomes" id="UP000032803"/>
    </source>
</evidence>
<dbReference type="InterPro" id="IPR014710">
    <property type="entry name" value="RmlC-like_jellyroll"/>
</dbReference>
<dbReference type="PANTHER" id="PTHR43212">
    <property type="entry name" value="QUERCETIN 2,3-DIOXYGENASE"/>
    <property type="match status" value="1"/>
</dbReference>
<feature type="binding site" evidence="2">
    <location>
        <position position="63"/>
    </location>
    <ligand>
        <name>Fe cation</name>
        <dbReference type="ChEBI" id="CHEBI:24875"/>
    </ligand>
</feature>
<dbReference type="PANTHER" id="PTHR43212:SF3">
    <property type="entry name" value="QUERCETIN 2,3-DIOXYGENASE"/>
    <property type="match status" value="1"/>
</dbReference>
<feature type="domain" description="Quercetin 2,3-dioxygenase C-terminal cupin" evidence="5">
    <location>
        <begin position="148"/>
        <end position="232"/>
    </location>
</feature>
<sequence>MCIPMIVIRNGSARGHTKIDWLNSFHTFSFGGYYEPEFMGFSCLRVINEDTVKPGKGFGRHPHKDMEIISYVVKGSLEHKDSMGTGSIIRPGEIQCMSAGTGVEHSEFNHSFKKSVHFLQIWILPEKKNLKPTYQQKAIPQLHNELLLIGSKENLNNMIKINQDVKIFSAHLFTSHSIHYEFINNRCGWLQLISGRLILNDYQVYPGDGVAILNKDINISSLDDAEFLLFDLPSLVD</sequence>
<dbReference type="Proteomes" id="UP000032803">
    <property type="component" value="Chromosome I"/>
</dbReference>
<keyword evidence="7" id="KW-1185">Reference proteome</keyword>
<evidence type="ECO:0000256" key="1">
    <source>
        <dbReference type="ARBA" id="ARBA00008416"/>
    </source>
</evidence>
<dbReference type="PATRIC" id="fig|449.7.peg.2419"/>
<comment type="cofactor">
    <cofactor evidence="2">
        <name>Fe cation</name>
        <dbReference type="ChEBI" id="CHEBI:24875"/>
    </cofactor>
    <text evidence="2">Binds 1 Fe cation per subunit.</text>
</comment>
<keyword evidence="2" id="KW-0408">Iron</keyword>
<dbReference type="Gene3D" id="2.60.120.10">
    <property type="entry name" value="Jelly Rolls"/>
    <property type="match status" value="2"/>
</dbReference>
<dbReference type="InterPro" id="IPR012093">
    <property type="entry name" value="Pirin"/>
</dbReference>
<dbReference type="InterPro" id="IPR003829">
    <property type="entry name" value="Pirin_N_dom"/>
</dbReference>
<dbReference type="Pfam" id="PF02678">
    <property type="entry name" value="Pirin"/>
    <property type="match status" value="1"/>
</dbReference>
<reference evidence="7" key="1">
    <citation type="submission" date="2014-09" db="EMBL/GenBank/DDBJ databases">
        <authorList>
            <person name="Gomez-Valero L."/>
        </authorList>
    </citation>
    <scope>NUCLEOTIDE SEQUENCE [LARGE SCALE GENOMIC DNA]</scope>
    <source>
        <strain evidence="7">ATCC35250</strain>
    </source>
</reference>
<dbReference type="InterPro" id="IPR041602">
    <property type="entry name" value="Quercetinase_C"/>
</dbReference>
<dbReference type="EMBL" id="LN681225">
    <property type="protein sequence ID" value="CEK11774.1"/>
    <property type="molecule type" value="Genomic_DNA"/>
</dbReference>
<evidence type="ECO:0000259" key="5">
    <source>
        <dbReference type="Pfam" id="PF17954"/>
    </source>
</evidence>